<evidence type="ECO:0000256" key="5">
    <source>
        <dbReference type="HAMAP-Rule" id="MF_00765"/>
    </source>
</evidence>
<keyword evidence="2 5" id="KW-0690">Ribosome biogenesis</keyword>
<dbReference type="GO" id="GO:0043022">
    <property type="term" value="F:ribosome binding"/>
    <property type="evidence" value="ECO:0007669"/>
    <property type="project" value="UniProtKB-UniRule"/>
</dbReference>
<dbReference type="Proteomes" id="UP000886602">
    <property type="component" value="Unassembled WGS sequence"/>
</dbReference>
<evidence type="ECO:0000256" key="2">
    <source>
        <dbReference type="ARBA" id="ARBA00022517"/>
    </source>
</evidence>
<comment type="caution">
    <text evidence="6">The sequence shown here is derived from an EMBL/GenBank/DDBJ whole genome shotgun (WGS) entry which is preliminary data.</text>
</comment>
<dbReference type="GO" id="GO:0005829">
    <property type="term" value="C:cytosol"/>
    <property type="evidence" value="ECO:0007669"/>
    <property type="project" value="TreeGrafter"/>
</dbReference>
<keyword evidence="3 5" id="KW-0699">rRNA-binding</keyword>
<dbReference type="CDD" id="cd16331">
    <property type="entry name" value="YjgA-like"/>
    <property type="match status" value="1"/>
</dbReference>
<dbReference type="GO" id="GO:0019843">
    <property type="term" value="F:rRNA binding"/>
    <property type="evidence" value="ECO:0007669"/>
    <property type="project" value="UniProtKB-UniRule"/>
</dbReference>
<evidence type="ECO:0000256" key="3">
    <source>
        <dbReference type="ARBA" id="ARBA00022730"/>
    </source>
</evidence>
<evidence type="ECO:0000256" key="1">
    <source>
        <dbReference type="ARBA" id="ARBA00022490"/>
    </source>
</evidence>
<dbReference type="PANTHER" id="PTHR38101:SF1">
    <property type="entry name" value="UPF0307 PROTEIN YJGA"/>
    <property type="match status" value="1"/>
</dbReference>
<dbReference type="NCBIfam" id="NF003593">
    <property type="entry name" value="PRK05255.1-1"/>
    <property type="match status" value="1"/>
</dbReference>
<evidence type="ECO:0000313" key="7">
    <source>
        <dbReference type="Proteomes" id="UP000886602"/>
    </source>
</evidence>
<reference evidence="6" key="1">
    <citation type="submission" date="2020-10" db="EMBL/GenBank/DDBJ databases">
        <title>Connecting structure to function with the recovery of over 1000 high-quality activated sludge metagenome-assembled genomes encoding full-length rRNA genes using long-read sequencing.</title>
        <authorList>
            <person name="Singleton C.M."/>
            <person name="Petriglieri F."/>
            <person name="Kristensen J.M."/>
            <person name="Kirkegaard R.H."/>
            <person name="Michaelsen T.Y."/>
            <person name="Andersen M.H."/>
            <person name="Karst S.M."/>
            <person name="Dueholm M.S."/>
            <person name="Nielsen P.H."/>
            <person name="Albertsen M."/>
        </authorList>
    </citation>
    <scope>NUCLEOTIDE SEQUENCE</scope>
    <source>
        <strain evidence="6">EsbW_18-Q3-R4-48_MAXAC.044</strain>
    </source>
</reference>
<dbReference type="SUPFAM" id="SSF158710">
    <property type="entry name" value="PSPTO4464-like"/>
    <property type="match status" value="1"/>
</dbReference>
<dbReference type="PIRSF" id="PIRSF016183">
    <property type="entry name" value="UCP016183"/>
    <property type="match status" value="1"/>
</dbReference>
<keyword evidence="4 5" id="KW-0694">RNA-binding</keyword>
<dbReference type="GO" id="GO:1902626">
    <property type="term" value="P:assembly of large subunit precursor of preribosome"/>
    <property type="evidence" value="ECO:0007669"/>
    <property type="project" value="UniProtKB-UniRule"/>
</dbReference>
<dbReference type="InterPro" id="IPR006839">
    <property type="entry name" value="DarP"/>
</dbReference>
<dbReference type="Gene3D" id="1.10.60.30">
    <property type="entry name" value="PSPTO4464-like domains"/>
    <property type="match status" value="2"/>
</dbReference>
<sequence>MNANEEEVPLSKTRRKQQMEELQSLGEELVALSTERIKKIDIPEELRSAVTDARRMTRHDEAKRRQMQYIGKIMRNVDVEPIRAALALVRGESASETARLHRLERLRTDLLADETVLQVIATDYPTVDLQHLRSLRRAALKEHEQNRAPRSFRAIYQLLKDLDQEKAPGNRAQRKRGID</sequence>
<keyword evidence="1 5" id="KW-0963">Cytoplasm</keyword>
<proteinExistence type="inferred from homology"/>
<evidence type="ECO:0000256" key="4">
    <source>
        <dbReference type="ARBA" id="ARBA00022884"/>
    </source>
</evidence>
<dbReference type="PANTHER" id="PTHR38101">
    <property type="entry name" value="UPF0307 PROTEIN YJGA"/>
    <property type="match status" value="1"/>
</dbReference>
<protein>
    <recommendedName>
        <fullName evidence="5">Dual-action ribosomal maturation protein DarP</fullName>
    </recommendedName>
    <alternativeName>
        <fullName evidence="5">Large ribosomal subunit assembly factor DarP</fullName>
    </alternativeName>
</protein>
<organism evidence="6 7">
    <name type="scientific">Candidatus Propionivibrio dominans</name>
    <dbReference type="NCBI Taxonomy" id="2954373"/>
    <lineage>
        <taxon>Bacteria</taxon>
        <taxon>Pseudomonadati</taxon>
        <taxon>Pseudomonadota</taxon>
        <taxon>Betaproteobacteria</taxon>
        <taxon>Rhodocyclales</taxon>
        <taxon>Rhodocyclaceae</taxon>
        <taxon>Propionivibrio</taxon>
    </lineage>
</organism>
<comment type="subcellular location">
    <subcellularLocation>
        <location evidence="5">Cytoplasm</location>
    </subcellularLocation>
    <text evidence="5">Associates with late stage pre-50S ribosomal subunits.</text>
</comment>
<dbReference type="HAMAP" id="MF_00765">
    <property type="entry name" value="DarP"/>
    <property type="match status" value="1"/>
</dbReference>
<comment type="function">
    <text evidence="5">Member of a network of 50S ribosomal subunit biogenesis factors which assembles along the 30S-50S interface, preventing incorrect 23S rRNA structures from forming. Promotes peptidyl transferase center (PTC) maturation.</text>
</comment>
<gene>
    <name evidence="5" type="primary">darP</name>
    <name evidence="6" type="ORF">IPJ48_07775</name>
</gene>
<accession>A0A9D7I8C8</accession>
<dbReference type="AlphaFoldDB" id="A0A9D7I8C8"/>
<dbReference type="EMBL" id="JADJNC010000010">
    <property type="protein sequence ID" value="MBK7422988.1"/>
    <property type="molecule type" value="Genomic_DNA"/>
</dbReference>
<dbReference type="InterPro" id="IPR023153">
    <property type="entry name" value="DarP_sf"/>
</dbReference>
<comment type="similarity">
    <text evidence="5">Belongs to the DarP family.</text>
</comment>
<dbReference type="Pfam" id="PF04751">
    <property type="entry name" value="DarP"/>
    <property type="match status" value="1"/>
</dbReference>
<name>A0A9D7I8C8_9RHOO</name>
<evidence type="ECO:0000313" key="6">
    <source>
        <dbReference type="EMBL" id="MBK7422988.1"/>
    </source>
</evidence>